<feature type="domain" description="Transcriptional regulator DauR-like HTH" evidence="2">
    <location>
        <begin position="160"/>
        <end position="221"/>
    </location>
</feature>
<evidence type="ECO:0000259" key="1">
    <source>
        <dbReference type="Pfam" id="PF08348"/>
    </source>
</evidence>
<dbReference type="EMBL" id="JBEPLM010000026">
    <property type="protein sequence ID" value="MET3597557.1"/>
    <property type="molecule type" value="Genomic_DNA"/>
</dbReference>
<evidence type="ECO:0000313" key="3">
    <source>
        <dbReference type="EMBL" id="MET3597557.1"/>
    </source>
</evidence>
<dbReference type="PANTHER" id="PTHR35568:SF1">
    <property type="entry name" value="TRANSCRIPTIONAL REGULATOR DAUR"/>
    <property type="match status" value="1"/>
</dbReference>
<dbReference type="InterPro" id="IPR039446">
    <property type="entry name" value="DauR-like"/>
</dbReference>
<keyword evidence="4" id="KW-1185">Reference proteome</keyword>
<name>A0ABV2I5I0_9HYPH</name>
<dbReference type="InterPro" id="IPR013559">
    <property type="entry name" value="YheO"/>
</dbReference>
<feature type="domain" description="YheO-like" evidence="1">
    <location>
        <begin position="24"/>
        <end position="134"/>
    </location>
</feature>
<organism evidence="3 4">
    <name type="scientific">Mesorhizobium shonense</name>
    <dbReference type="NCBI Taxonomy" id="1209948"/>
    <lineage>
        <taxon>Bacteria</taxon>
        <taxon>Pseudomonadati</taxon>
        <taxon>Pseudomonadota</taxon>
        <taxon>Alphaproteobacteria</taxon>
        <taxon>Hyphomicrobiales</taxon>
        <taxon>Phyllobacteriaceae</taxon>
        <taxon>Mesorhizobium</taxon>
    </lineage>
</organism>
<dbReference type="Proteomes" id="UP001549036">
    <property type="component" value="Unassembled WGS sequence"/>
</dbReference>
<evidence type="ECO:0000259" key="2">
    <source>
        <dbReference type="Pfam" id="PF13309"/>
    </source>
</evidence>
<dbReference type="PANTHER" id="PTHR35568">
    <property type="entry name" value="TRANSCRIPTIONAL REGULATOR DAUR"/>
    <property type="match status" value="1"/>
</dbReference>
<evidence type="ECO:0000313" key="4">
    <source>
        <dbReference type="Proteomes" id="UP001549036"/>
    </source>
</evidence>
<gene>
    <name evidence="3" type="ORF">ABID26_006983</name>
</gene>
<dbReference type="Pfam" id="PF13309">
    <property type="entry name" value="HTH_22"/>
    <property type="match status" value="1"/>
</dbReference>
<dbReference type="InterPro" id="IPR039445">
    <property type="entry name" value="DauR-like_HTH"/>
</dbReference>
<dbReference type="Pfam" id="PF08348">
    <property type="entry name" value="PAS_6"/>
    <property type="match status" value="1"/>
</dbReference>
<comment type="caution">
    <text evidence="3">The sequence shown here is derived from an EMBL/GenBank/DDBJ whole genome shotgun (WGS) entry which is preliminary data.</text>
</comment>
<proteinExistence type="predicted"/>
<accession>A0ABV2I5I0</accession>
<dbReference type="RefSeq" id="WP_354417942.1">
    <property type="nucleotide sequence ID" value="NZ_JBEPLM010000026.1"/>
</dbReference>
<protein>
    <submittedName>
        <fullName evidence="3">Transcriptional regulator YheO</fullName>
    </submittedName>
</protein>
<reference evidence="3 4" key="1">
    <citation type="submission" date="2024-06" db="EMBL/GenBank/DDBJ databases">
        <title>Genomic Encyclopedia of Type Strains, Phase IV (KMG-IV): sequencing the most valuable type-strain genomes for metagenomic binning, comparative biology and taxonomic classification.</title>
        <authorList>
            <person name="Goeker M."/>
        </authorList>
    </citation>
    <scope>NUCLEOTIDE SEQUENCE [LARGE SCALE GENOMIC DNA]</scope>
    <source>
        <strain evidence="3 4">DSM 29846</strain>
    </source>
</reference>
<sequence length="230" mass="25661">MKRKSSNGAHQLGERNTRCVQDVLEVLAQLVPQIARSIANDCEVALHDNRTSPPRILAIGNGHVTRRGIGDLMTRIAIGETEMHDMREPLYNYSSIGPDGRQLRVSLLPIMIGGKTIAYLAINYATGDLLMAQKAIAQLTRTEPHPKEILETFLPSSLPLRQVISRQIEESPRPPHLLDREDRIELVRRLHGQGVFQMRGAVRETAARLGISRTAVYYYLKLATGEAKSP</sequence>